<dbReference type="Proteomes" id="UP001159075">
    <property type="component" value="Unassembled WGS sequence"/>
</dbReference>
<evidence type="ECO:0000313" key="1">
    <source>
        <dbReference type="EMBL" id="MDG5899863.1"/>
    </source>
</evidence>
<accession>A0AAE4PZ81</accession>
<organism evidence="3 5">
    <name type="scientific">Shewanella xiamenensis</name>
    <dbReference type="NCBI Taxonomy" id="332186"/>
    <lineage>
        <taxon>Bacteria</taxon>
        <taxon>Pseudomonadati</taxon>
        <taxon>Pseudomonadota</taxon>
        <taxon>Gammaproteobacteria</taxon>
        <taxon>Alteromonadales</taxon>
        <taxon>Shewanellaceae</taxon>
        <taxon>Shewanella</taxon>
    </lineage>
</organism>
<reference evidence="1" key="2">
    <citation type="submission" date="2019-04" db="EMBL/GenBank/DDBJ databases">
        <authorList>
            <person name="Zou H."/>
        </authorList>
    </citation>
    <scope>NUCLEOTIDE SEQUENCE</scope>
    <source>
        <strain evidence="1">2015oxa</strain>
    </source>
</reference>
<dbReference type="Proteomes" id="UP001152518">
    <property type="component" value="Unassembled WGS sequence"/>
</dbReference>
<proteinExistence type="predicted"/>
<evidence type="ECO:0000313" key="2">
    <source>
        <dbReference type="EMBL" id="MDI5830576.1"/>
    </source>
</evidence>
<keyword evidence="4" id="KW-1185">Reference proteome</keyword>
<dbReference type="GeneID" id="75188511"/>
<reference evidence="2 4" key="3">
    <citation type="submission" date="2022-09" db="EMBL/GenBank/DDBJ databases">
        <title>The outer-membrane cytochrome OmcA is essential for infection of Shewanella oneidensis by a zebrafish-associated bacteriophage.</title>
        <authorList>
            <person name="Grenfell A.W."/>
            <person name="Intile P."/>
            <person name="Mcfarlane J."/>
            <person name="Leung D."/>
            <person name="Abdalla K."/>
            <person name="Wold M."/>
            <person name="Kees E."/>
            <person name="Gralnick J."/>
        </authorList>
    </citation>
    <scope>NUCLEOTIDE SEQUENCE [LARGE SCALE GENOMIC DNA]</scope>
    <source>
        <strain evidence="2 4">NF-5</strain>
    </source>
</reference>
<dbReference type="AlphaFoldDB" id="A0AAE4PZ81"/>
<dbReference type="EMBL" id="JAOTLW010000003">
    <property type="protein sequence ID" value="MDI5830576.1"/>
    <property type="molecule type" value="Genomic_DNA"/>
</dbReference>
<sequence>MVSFKYELGKDSLELQASDWSGLERVYINGQMVSRKLNFSHQSEHLIKLKDGGQCLCKLFIDPFTNELTCRIYKRNQLITSLKQGKNSLMQRQRLLQQGLLLGSSLVLLFMLLPL</sequence>
<evidence type="ECO:0000313" key="3">
    <source>
        <dbReference type="EMBL" id="MDV5390509.1"/>
    </source>
</evidence>
<dbReference type="EMBL" id="JASGOQ010000001">
    <property type="protein sequence ID" value="MDV5390509.1"/>
    <property type="molecule type" value="Genomic_DNA"/>
</dbReference>
<evidence type="ECO:0000313" key="5">
    <source>
        <dbReference type="Proteomes" id="UP001187859"/>
    </source>
</evidence>
<dbReference type="Proteomes" id="UP001187859">
    <property type="component" value="Unassembled WGS sequence"/>
</dbReference>
<evidence type="ECO:0000313" key="4">
    <source>
        <dbReference type="Proteomes" id="UP001159075"/>
    </source>
</evidence>
<comment type="caution">
    <text evidence="3">The sequence shown here is derived from an EMBL/GenBank/DDBJ whole genome shotgun (WGS) entry which is preliminary data.</text>
</comment>
<reference evidence="1" key="1">
    <citation type="journal article" date="2019" name="Int J Environ Res Public Health">
        <title>Characterization of Chromosome-Mediated BlaOXA-894 in Shewanella xiamenensis Isolated from Pig Wastewater.</title>
        <authorList>
            <person name="Zou H."/>
            <person name="Zhou Z."/>
            <person name="Xia H."/>
            <person name="Zhao Q."/>
            <person name="Li X."/>
        </authorList>
    </citation>
    <scope>NUCLEOTIDE SEQUENCE</scope>
    <source>
        <strain evidence="1">2015oxa</strain>
    </source>
</reference>
<protein>
    <submittedName>
        <fullName evidence="3">Uncharacterized protein</fullName>
    </submittedName>
</protein>
<dbReference type="RefSeq" id="WP_037419354.1">
    <property type="nucleotide sequence ID" value="NZ_AP025014.1"/>
</dbReference>
<name>A0AAE4PZ81_9GAMM</name>
<dbReference type="EMBL" id="SUNE01000004">
    <property type="protein sequence ID" value="MDG5899863.1"/>
    <property type="molecule type" value="Genomic_DNA"/>
</dbReference>
<reference evidence="3" key="4">
    <citation type="submission" date="2023-05" db="EMBL/GenBank/DDBJ databases">
        <title>Colonisation of extended spectrum b-lactamase- and carbapenemase-producing bacteria on hospital surfaces from low- and middle-income countries.</title>
        <authorList>
            <person name="Nieto-Rosado M."/>
            <person name="Sands K."/>
            <person name="Iregbu K."/>
            <person name="Zahra R."/>
            <person name="Mazarati J.B."/>
            <person name="Mehtar S."/>
            <person name="Barnards-Group B."/>
            <person name="Walsh T.R."/>
        </authorList>
    </citation>
    <scope>NUCLEOTIDE SEQUENCE</scope>
    <source>
        <strain evidence="3">PP-E493</strain>
    </source>
</reference>
<gene>
    <name evidence="1" type="ORF">E2650_08155</name>
    <name evidence="2" type="ORF">ODY93_03280</name>
    <name evidence="3" type="ORF">QM089_09620</name>
</gene>